<evidence type="ECO:0008006" key="4">
    <source>
        <dbReference type="Google" id="ProtNLM"/>
    </source>
</evidence>
<gene>
    <name evidence="2" type="ORF">UF10_02470</name>
</gene>
<organism evidence="2 3">
    <name type="scientific">Peptostreptococcus russellii</name>
    <dbReference type="NCBI Taxonomy" id="215200"/>
    <lineage>
        <taxon>Bacteria</taxon>
        <taxon>Bacillati</taxon>
        <taxon>Bacillota</taxon>
        <taxon>Clostridia</taxon>
        <taxon>Peptostreptococcales</taxon>
        <taxon>Peptostreptococcaceae</taxon>
        <taxon>Peptostreptococcus</taxon>
    </lineage>
</organism>
<dbReference type="Proteomes" id="UP000241434">
    <property type="component" value="Unassembled WGS sequence"/>
</dbReference>
<dbReference type="InterPro" id="IPR036465">
    <property type="entry name" value="vWFA_dom_sf"/>
</dbReference>
<evidence type="ECO:0000256" key="1">
    <source>
        <dbReference type="SAM" id="MobiDB-lite"/>
    </source>
</evidence>
<comment type="caution">
    <text evidence="2">The sequence shown here is derived from an EMBL/GenBank/DDBJ whole genome shotgun (WGS) entry which is preliminary data.</text>
</comment>
<protein>
    <recommendedName>
        <fullName evidence="4">Nitric oxide reductase activation protein</fullName>
    </recommendedName>
</protein>
<feature type="region of interest" description="Disordered" evidence="1">
    <location>
        <begin position="231"/>
        <end position="256"/>
    </location>
</feature>
<evidence type="ECO:0000313" key="2">
    <source>
        <dbReference type="EMBL" id="PSJ31526.1"/>
    </source>
</evidence>
<dbReference type="PANTHER" id="PTHR41248:SF1">
    <property type="entry name" value="NORD PROTEIN"/>
    <property type="match status" value="1"/>
</dbReference>
<accession>A0A2P7Q0P2</accession>
<proteinExistence type="predicted"/>
<keyword evidence="3" id="KW-1185">Reference proteome</keyword>
<dbReference type="AlphaFoldDB" id="A0A2P7Q0P2"/>
<dbReference type="RefSeq" id="WP_106776250.1">
    <property type="nucleotide sequence ID" value="NZ_JYGE01000003.1"/>
</dbReference>
<name>A0A2P7Q0P2_9FIRM</name>
<dbReference type="PANTHER" id="PTHR41248">
    <property type="entry name" value="NORD PROTEIN"/>
    <property type="match status" value="1"/>
</dbReference>
<dbReference type="InterPro" id="IPR051928">
    <property type="entry name" value="NorD/CobT"/>
</dbReference>
<reference evidence="2" key="1">
    <citation type="thesis" date="2015" institute="Rutgers" country="The State University of New Jersey, 14 College Farm Rd., New Brunswick, NJ, USA">
        <title>Ammonia toxicity in bacteria and its implications for treatment of and resource recovery from highly nitrogenous organic wastes.</title>
        <authorList>
            <person name="Luther A.K."/>
        </authorList>
    </citation>
    <scope>NUCLEOTIDE SEQUENCE</scope>
    <source>
        <strain evidence="2">RT-10B</strain>
    </source>
</reference>
<dbReference type="OrthoDB" id="1632179at2"/>
<dbReference type="Gene3D" id="3.40.50.410">
    <property type="entry name" value="von Willebrand factor, type A domain"/>
    <property type="match status" value="1"/>
</dbReference>
<dbReference type="EMBL" id="JYGE01000003">
    <property type="protein sequence ID" value="PSJ31526.1"/>
    <property type="molecule type" value="Genomic_DNA"/>
</dbReference>
<evidence type="ECO:0000313" key="3">
    <source>
        <dbReference type="Proteomes" id="UP000241434"/>
    </source>
</evidence>
<dbReference type="SUPFAM" id="SSF53300">
    <property type="entry name" value="vWA-like"/>
    <property type="match status" value="1"/>
</dbReference>
<sequence length="642" mass="75225">MDNKLRKENVVWTVSEDYSYIPILNLFDDYGDYDMDYYKMMLLGCVYKLINMDKFLDFMSICMEKTELKDEYLKLVEIFLDDVFSDILLEERAGAYDYKKKFLDKISDKYTFLEEKYREDFLKKLSVEEEIEYVYYSLLDYKFVQGRAVAEELSMYLRRRTAKLTKLADSLSKAIKLQDSKRKVNTLDLNEDESEMIDFLREELTDELINVLNGAFLKFFYQNVRREKSKDDDKDFKKDDKDKDKSKKKAKEKERTSRLNFKMKKKHIDKAKDTDGIGMFSVESAEFTGQISDDIKMEDERLKSNLTASSRASNDKIKDMLLARYGESIYPENLTNFIESKLCTDIHQGIKFHFTKGNFIEGKYDKYFANSIKSQREKNIEYYKDNELIFRRSINELKEILRKKIFLEDDDSAELTRSGELVVSQIWKNKILGDEKIFKKVNKDELGSLSVDILLDSSASQIEREELVSAQAYIIAEALTSLKIPTRVFGFCNFFNFLVMTEYRDYRESQSANKRIFNYKASGSNRDGLAIKFLSKQMETLEEDNKVLIVLSDGKPNDKIDLGTVGFMKVDGEDYEGEEAIKDTAQEVFNAKMRSNNVLGVFTGEDEDLEAEKKIYGKDFAYIKNLDRFSHIIGFYLEQLLD</sequence>